<feature type="transmembrane region" description="Helical" evidence="7">
    <location>
        <begin position="316"/>
        <end position="333"/>
    </location>
</feature>
<dbReference type="AlphaFoldDB" id="A0A916NHL9"/>
<accession>A0A916NHL9</accession>
<dbReference type="GO" id="GO:0022857">
    <property type="term" value="F:transmembrane transporter activity"/>
    <property type="evidence" value="ECO:0007669"/>
    <property type="project" value="InterPro"/>
</dbReference>
<comment type="subcellular location">
    <subcellularLocation>
        <location evidence="1">Cell membrane</location>
        <topology evidence="1">Multi-pass membrane protein</topology>
    </subcellularLocation>
</comment>
<gene>
    <name evidence="9" type="ORF">LEUCIP111803_01843</name>
</gene>
<dbReference type="InterPro" id="IPR011701">
    <property type="entry name" value="MFS"/>
</dbReference>
<evidence type="ECO:0000313" key="9">
    <source>
        <dbReference type="EMBL" id="CAG7615084.1"/>
    </source>
</evidence>
<keyword evidence="2" id="KW-1003">Cell membrane</keyword>
<dbReference type="PROSITE" id="PS50850">
    <property type="entry name" value="MFS"/>
    <property type="match status" value="1"/>
</dbReference>
<feature type="transmembrane region" description="Helical" evidence="7">
    <location>
        <begin position="17"/>
        <end position="40"/>
    </location>
</feature>
<evidence type="ECO:0000259" key="8">
    <source>
        <dbReference type="PROSITE" id="PS50850"/>
    </source>
</evidence>
<feature type="transmembrane region" description="Helical" evidence="7">
    <location>
        <begin position="291"/>
        <end position="310"/>
    </location>
</feature>
<feature type="transmembrane region" description="Helical" evidence="7">
    <location>
        <begin position="154"/>
        <end position="177"/>
    </location>
</feature>
<feature type="region of interest" description="Disordered" evidence="6">
    <location>
        <begin position="442"/>
        <end position="476"/>
    </location>
</feature>
<dbReference type="Proteomes" id="UP000693892">
    <property type="component" value="Unassembled WGS sequence"/>
</dbReference>
<evidence type="ECO:0000256" key="7">
    <source>
        <dbReference type="SAM" id="Phobius"/>
    </source>
</evidence>
<dbReference type="EMBL" id="CAJVAP010000021">
    <property type="protein sequence ID" value="CAG7615084.1"/>
    <property type="molecule type" value="Genomic_DNA"/>
</dbReference>
<feature type="transmembrane region" description="Helical" evidence="7">
    <location>
        <begin position="264"/>
        <end position="284"/>
    </location>
</feature>
<dbReference type="InterPro" id="IPR020846">
    <property type="entry name" value="MFS_dom"/>
</dbReference>
<sequence length="476" mass="51198">MPPVAQQRAQWRTFVHVLVNTAVAGLTTNFIWFAVVFWVYLETKSILATGLLSGAYMILLAVCSMWFGSLVDRYRKHRVMLVSAWCSLVAFVVGCVIFFTIPAETLLALNGPWFWAFALVLLAGCVVELLRGLALSTTVTLLVPVERHANANGLVGTVQGLSFIVTSVFSGISIGFFGMGVTMLIATALTAIPVVHLHLLRIPEPEIAHDPNRSAVDFRGGWLAMLAVPGLIGLVIFTTFNNLSSGVYMALLDPYGLTMFPVEIWGLLFGVAGTGFIVGGAIVAKRGLGRNPVRTMLLLVALLGLLGSVITIREWAWLFIAGIWVFMLMMPAIEAAEQTVIQRVVPFEKQGRVFGLAMTFEAAAAPITAFIIAPVAEFWVVPYMDDPAGQARWGWLLGEGESRGIALIFFWTGLITVVLALAAILTPTYRRLSRSFAEAEPAAPLSAADEPPEAGPVPPGTSPETAPGSSIDAAKP</sequence>
<proteinExistence type="predicted"/>
<dbReference type="PANTHER" id="PTHR23513">
    <property type="entry name" value="INTEGRAL MEMBRANE EFFLUX PROTEIN-RELATED"/>
    <property type="match status" value="1"/>
</dbReference>
<evidence type="ECO:0000256" key="1">
    <source>
        <dbReference type="ARBA" id="ARBA00004651"/>
    </source>
</evidence>
<protein>
    <recommendedName>
        <fullName evidence="8">Major facilitator superfamily (MFS) profile domain-containing protein</fullName>
    </recommendedName>
</protein>
<feature type="domain" description="Major facilitator superfamily (MFS) profile" evidence="8">
    <location>
        <begin position="1"/>
        <end position="431"/>
    </location>
</feature>
<keyword evidence="5 7" id="KW-0472">Membrane</keyword>
<feature type="transmembrane region" description="Helical" evidence="7">
    <location>
        <begin position="221"/>
        <end position="244"/>
    </location>
</feature>
<evidence type="ECO:0000256" key="4">
    <source>
        <dbReference type="ARBA" id="ARBA00022989"/>
    </source>
</evidence>
<feature type="transmembrane region" description="Helical" evidence="7">
    <location>
        <begin position="113"/>
        <end position="142"/>
    </location>
</feature>
<dbReference type="Pfam" id="PF07690">
    <property type="entry name" value="MFS_1"/>
    <property type="match status" value="1"/>
</dbReference>
<name>A0A916NHL9_9MICO</name>
<dbReference type="CDD" id="cd06173">
    <property type="entry name" value="MFS_MefA_like"/>
    <property type="match status" value="1"/>
</dbReference>
<evidence type="ECO:0000313" key="10">
    <source>
        <dbReference type="Proteomes" id="UP000693892"/>
    </source>
</evidence>
<feature type="transmembrane region" description="Helical" evidence="7">
    <location>
        <begin position="183"/>
        <end position="200"/>
    </location>
</feature>
<reference evidence="9" key="1">
    <citation type="submission" date="2021-06" db="EMBL/GenBank/DDBJ databases">
        <authorList>
            <person name="Criscuolo A."/>
        </authorList>
    </citation>
    <scope>NUCLEOTIDE SEQUENCE</scope>
    <source>
        <strain evidence="9">CIP111803</strain>
    </source>
</reference>
<keyword evidence="3 7" id="KW-0812">Transmembrane</keyword>
<dbReference type="GO" id="GO:0005886">
    <property type="term" value="C:plasma membrane"/>
    <property type="evidence" value="ECO:0007669"/>
    <property type="project" value="UniProtKB-SubCell"/>
</dbReference>
<feature type="transmembrane region" description="Helical" evidence="7">
    <location>
        <begin position="46"/>
        <end position="67"/>
    </location>
</feature>
<evidence type="ECO:0000256" key="6">
    <source>
        <dbReference type="SAM" id="MobiDB-lite"/>
    </source>
</evidence>
<keyword evidence="4 7" id="KW-1133">Transmembrane helix</keyword>
<evidence type="ECO:0000256" key="5">
    <source>
        <dbReference type="ARBA" id="ARBA00023136"/>
    </source>
</evidence>
<feature type="transmembrane region" description="Helical" evidence="7">
    <location>
        <begin position="79"/>
        <end position="101"/>
    </location>
</feature>
<evidence type="ECO:0000256" key="2">
    <source>
        <dbReference type="ARBA" id="ARBA00022475"/>
    </source>
</evidence>
<keyword evidence="10" id="KW-1185">Reference proteome</keyword>
<comment type="caution">
    <text evidence="9">The sequence shown here is derived from an EMBL/GenBank/DDBJ whole genome shotgun (WGS) entry which is preliminary data.</text>
</comment>
<feature type="transmembrane region" description="Helical" evidence="7">
    <location>
        <begin position="405"/>
        <end position="425"/>
    </location>
</feature>
<dbReference type="PANTHER" id="PTHR23513:SF6">
    <property type="entry name" value="MAJOR FACILITATOR SUPERFAMILY ASSOCIATED DOMAIN-CONTAINING PROTEIN"/>
    <property type="match status" value="1"/>
</dbReference>
<feature type="transmembrane region" description="Helical" evidence="7">
    <location>
        <begin position="353"/>
        <end position="376"/>
    </location>
</feature>
<organism evidence="9 10">
    <name type="scientific">Leucobacter soli</name>
    <dbReference type="NCBI Taxonomy" id="2812850"/>
    <lineage>
        <taxon>Bacteria</taxon>
        <taxon>Bacillati</taxon>
        <taxon>Actinomycetota</taxon>
        <taxon>Actinomycetes</taxon>
        <taxon>Micrococcales</taxon>
        <taxon>Microbacteriaceae</taxon>
        <taxon>Leucobacter</taxon>
    </lineage>
</organism>
<evidence type="ECO:0000256" key="3">
    <source>
        <dbReference type="ARBA" id="ARBA00022692"/>
    </source>
</evidence>